<sequence>MSVYGHTIQLLHQQSWLRPVLKFQISEFMNHKLSRNQISAGFRLPVHELYKNGRIISSPIALTVRVTVVSPSAAGAENFCPSLRLPL</sequence>
<proteinExistence type="predicted"/>
<keyword evidence="2" id="KW-1185">Reference proteome</keyword>
<evidence type="ECO:0000313" key="1">
    <source>
        <dbReference type="EMBL" id="KIM73577.1"/>
    </source>
</evidence>
<reference evidence="2" key="2">
    <citation type="submission" date="2015-01" db="EMBL/GenBank/DDBJ databases">
        <title>Evolutionary Origins and Diversification of the Mycorrhizal Mutualists.</title>
        <authorList>
            <consortium name="DOE Joint Genome Institute"/>
            <consortium name="Mycorrhizal Genomics Consortium"/>
            <person name="Kohler A."/>
            <person name="Kuo A."/>
            <person name="Nagy L.G."/>
            <person name="Floudas D."/>
            <person name="Copeland A."/>
            <person name="Barry K.W."/>
            <person name="Cichocki N."/>
            <person name="Veneault-Fourrey C."/>
            <person name="LaButti K."/>
            <person name="Lindquist E.A."/>
            <person name="Lipzen A."/>
            <person name="Lundell T."/>
            <person name="Morin E."/>
            <person name="Murat C."/>
            <person name="Riley R."/>
            <person name="Ohm R."/>
            <person name="Sun H."/>
            <person name="Tunlid A."/>
            <person name="Henrissat B."/>
            <person name="Grigoriev I.V."/>
            <person name="Hibbett D.S."/>
            <person name="Martin F."/>
        </authorList>
    </citation>
    <scope>NUCLEOTIDE SEQUENCE [LARGE SCALE GENOMIC DNA]</scope>
    <source>
        <strain evidence="2">F 1598</strain>
    </source>
</reference>
<name>A0A0C3B8G2_PILCF</name>
<dbReference type="EMBL" id="KN833079">
    <property type="protein sequence ID" value="KIM73577.1"/>
    <property type="molecule type" value="Genomic_DNA"/>
</dbReference>
<organism evidence="1 2">
    <name type="scientific">Piloderma croceum (strain F 1598)</name>
    <dbReference type="NCBI Taxonomy" id="765440"/>
    <lineage>
        <taxon>Eukaryota</taxon>
        <taxon>Fungi</taxon>
        <taxon>Dikarya</taxon>
        <taxon>Basidiomycota</taxon>
        <taxon>Agaricomycotina</taxon>
        <taxon>Agaricomycetes</taxon>
        <taxon>Agaricomycetidae</taxon>
        <taxon>Atheliales</taxon>
        <taxon>Atheliaceae</taxon>
        <taxon>Piloderma</taxon>
    </lineage>
</organism>
<dbReference type="AlphaFoldDB" id="A0A0C3B8G2"/>
<accession>A0A0C3B8G2</accession>
<dbReference type="HOGENOM" id="CLU_2484133_0_0_1"/>
<reference evidence="1 2" key="1">
    <citation type="submission" date="2014-04" db="EMBL/GenBank/DDBJ databases">
        <authorList>
            <consortium name="DOE Joint Genome Institute"/>
            <person name="Kuo A."/>
            <person name="Tarkka M."/>
            <person name="Buscot F."/>
            <person name="Kohler A."/>
            <person name="Nagy L.G."/>
            <person name="Floudas D."/>
            <person name="Copeland A."/>
            <person name="Barry K.W."/>
            <person name="Cichocki N."/>
            <person name="Veneault-Fourrey C."/>
            <person name="LaButti K."/>
            <person name="Lindquist E.A."/>
            <person name="Lipzen A."/>
            <person name="Lundell T."/>
            <person name="Morin E."/>
            <person name="Murat C."/>
            <person name="Sun H."/>
            <person name="Tunlid A."/>
            <person name="Henrissat B."/>
            <person name="Grigoriev I.V."/>
            <person name="Hibbett D.S."/>
            <person name="Martin F."/>
            <person name="Nordberg H.P."/>
            <person name="Cantor M.N."/>
            <person name="Hua S.X."/>
        </authorList>
    </citation>
    <scope>NUCLEOTIDE SEQUENCE [LARGE SCALE GENOMIC DNA]</scope>
    <source>
        <strain evidence="1 2">F 1598</strain>
    </source>
</reference>
<dbReference type="InParanoid" id="A0A0C3B8G2"/>
<protein>
    <submittedName>
        <fullName evidence="1">Uncharacterized protein</fullName>
    </submittedName>
</protein>
<evidence type="ECO:0000313" key="2">
    <source>
        <dbReference type="Proteomes" id="UP000054166"/>
    </source>
</evidence>
<dbReference type="Proteomes" id="UP000054166">
    <property type="component" value="Unassembled WGS sequence"/>
</dbReference>
<gene>
    <name evidence="1" type="ORF">PILCRDRAFT_725900</name>
</gene>